<organism evidence="2 3">
    <name type="scientific">Mugilogobius chulae</name>
    <name type="common">yellowstripe goby</name>
    <dbReference type="NCBI Taxonomy" id="88201"/>
    <lineage>
        <taxon>Eukaryota</taxon>
        <taxon>Metazoa</taxon>
        <taxon>Chordata</taxon>
        <taxon>Craniata</taxon>
        <taxon>Vertebrata</taxon>
        <taxon>Euteleostomi</taxon>
        <taxon>Actinopterygii</taxon>
        <taxon>Neopterygii</taxon>
        <taxon>Teleostei</taxon>
        <taxon>Neoteleostei</taxon>
        <taxon>Acanthomorphata</taxon>
        <taxon>Gobiaria</taxon>
        <taxon>Gobiiformes</taxon>
        <taxon>Gobioidei</taxon>
        <taxon>Gobiidae</taxon>
        <taxon>Gobionellinae</taxon>
        <taxon>Mugilogobius</taxon>
    </lineage>
</organism>
<reference evidence="3" key="1">
    <citation type="submission" date="2024-04" db="EMBL/GenBank/DDBJ databases">
        <title>Salinicola lusitanus LLJ914,a marine bacterium isolated from the Okinawa Trough.</title>
        <authorList>
            <person name="Li J."/>
        </authorList>
    </citation>
    <scope>NUCLEOTIDE SEQUENCE [LARGE SCALE GENOMIC DNA]</scope>
</reference>
<dbReference type="EMBL" id="JBBPFD010000001">
    <property type="protein sequence ID" value="KAK7945293.1"/>
    <property type="molecule type" value="Genomic_DNA"/>
</dbReference>
<dbReference type="InterPro" id="IPR013320">
    <property type="entry name" value="ConA-like_dom_sf"/>
</dbReference>
<evidence type="ECO:0000313" key="2">
    <source>
        <dbReference type="EMBL" id="KAK7945293.1"/>
    </source>
</evidence>
<evidence type="ECO:0000256" key="1">
    <source>
        <dbReference type="SAM" id="MobiDB-lite"/>
    </source>
</evidence>
<proteinExistence type="predicted"/>
<feature type="compositionally biased region" description="Basic and acidic residues" evidence="1">
    <location>
        <begin position="63"/>
        <end position="72"/>
    </location>
</feature>
<protein>
    <submittedName>
        <fullName evidence="2">Uncharacterized protein</fullName>
    </submittedName>
</protein>
<sequence>MDVIIGHSSLYSGSPFSGMISDLHVWDHVLYGAQIQSYGSLRSSLQQVLRQRDQLERPGLPDPRQRSPESRQ</sequence>
<accession>A0AAW0Q214</accession>
<dbReference type="SUPFAM" id="SSF49899">
    <property type="entry name" value="Concanavalin A-like lectins/glucanases"/>
    <property type="match status" value="1"/>
</dbReference>
<comment type="caution">
    <text evidence="2">The sequence shown here is derived from an EMBL/GenBank/DDBJ whole genome shotgun (WGS) entry which is preliminary data.</text>
</comment>
<dbReference type="AlphaFoldDB" id="A0AAW0Q214"/>
<keyword evidence="3" id="KW-1185">Reference proteome</keyword>
<gene>
    <name evidence="2" type="ORF">WMY93_001021</name>
</gene>
<feature type="region of interest" description="Disordered" evidence="1">
    <location>
        <begin position="50"/>
        <end position="72"/>
    </location>
</feature>
<dbReference type="Proteomes" id="UP001460270">
    <property type="component" value="Unassembled WGS sequence"/>
</dbReference>
<dbReference type="Gene3D" id="2.60.120.200">
    <property type="match status" value="1"/>
</dbReference>
<evidence type="ECO:0000313" key="3">
    <source>
        <dbReference type="Proteomes" id="UP001460270"/>
    </source>
</evidence>
<name>A0AAW0Q214_9GOBI</name>